<evidence type="ECO:0000256" key="1">
    <source>
        <dbReference type="SAM" id="MobiDB-lite"/>
    </source>
</evidence>
<name>A0A1H9RLZ2_9GAMM</name>
<dbReference type="AlphaFoldDB" id="A0A1H9RLZ2"/>
<gene>
    <name evidence="2" type="ORF">SAMN04244573_04208</name>
</gene>
<accession>A0A1H9RLZ2</accession>
<sequence>MHRQSRAAPDRHRRPPWPGSWLNGTVSLIILLGQSLQDSATGKDVYTAFAVRMELFVAVTL</sequence>
<evidence type="ECO:0000313" key="2">
    <source>
        <dbReference type="EMBL" id="SER73800.1"/>
    </source>
</evidence>
<feature type="region of interest" description="Disordered" evidence="1">
    <location>
        <begin position="1"/>
        <end position="20"/>
    </location>
</feature>
<proteinExistence type="predicted"/>
<reference evidence="2 3" key="1">
    <citation type="submission" date="2016-10" db="EMBL/GenBank/DDBJ databases">
        <authorList>
            <person name="de Groot N.N."/>
        </authorList>
    </citation>
    <scope>NUCLEOTIDE SEQUENCE [LARGE SCALE GENOMIC DNA]</scope>
    <source>
        <strain evidence="2 3">DSM 378</strain>
    </source>
</reference>
<dbReference type="Proteomes" id="UP000199267">
    <property type="component" value="Unassembled WGS sequence"/>
</dbReference>
<evidence type="ECO:0000313" key="3">
    <source>
        <dbReference type="Proteomes" id="UP000199267"/>
    </source>
</evidence>
<protein>
    <submittedName>
        <fullName evidence="2">Uncharacterized protein</fullName>
    </submittedName>
</protein>
<dbReference type="EMBL" id="FOFJ01000082">
    <property type="protein sequence ID" value="SER73800.1"/>
    <property type="molecule type" value="Genomic_DNA"/>
</dbReference>
<feature type="compositionally biased region" description="Basic residues" evidence="1">
    <location>
        <begin position="1"/>
        <end position="15"/>
    </location>
</feature>
<organism evidence="2 3">
    <name type="scientific">Azotobacter beijerinckii</name>
    <dbReference type="NCBI Taxonomy" id="170623"/>
    <lineage>
        <taxon>Bacteria</taxon>
        <taxon>Pseudomonadati</taxon>
        <taxon>Pseudomonadota</taxon>
        <taxon>Gammaproteobacteria</taxon>
        <taxon>Pseudomonadales</taxon>
        <taxon>Pseudomonadaceae</taxon>
        <taxon>Azotobacter</taxon>
    </lineage>
</organism>